<gene>
    <name evidence="1" type="ORF">BACUNI_00607</name>
</gene>
<accession>A0ABC9NG83</accession>
<evidence type="ECO:0000313" key="1">
    <source>
        <dbReference type="EMBL" id="EDO55765.1"/>
    </source>
</evidence>
<sequence length="92" mass="11147">MEQKRNKLWREQQCKRVFKARMIYYASFEHDVIDDEGNLIHSPHWFELAKLRCWKVYKTTGTPCSCMICQGERYNRLSYKKETQRIIQKAVG</sequence>
<comment type="caution">
    <text evidence="1">The sequence shown here is derived from an EMBL/GenBank/DDBJ whole genome shotgun (WGS) entry which is preliminary data.</text>
</comment>
<protein>
    <submittedName>
        <fullName evidence="1">Uncharacterized protein</fullName>
    </submittedName>
</protein>
<organism evidence="1 2">
    <name type="scientific">Bacteroides uniformis (strain ATCC 8492 / DSM 6597 / CCUG 4942 / CIP 103695 / JCM 5828 / KCTC 5204 / NCTC 13054 / VPI 0061)</name>
    <dbReference type="NCBI Taxonomy" id="411479"/>
    <lineage>
        <taxon>Bacteria</taxon>
        <taxon>Pseudomonadati</taxon>
        <taxon>Bacteroidota</taxon>
        <taxon>Bacteroidia</taxon>
        <taxon>Bacteroidales</taxon>
        <taxon>Bacteroidaceae</taxon>
        <taxon>Bacteroides</taxon>
    </lineage>
</organism>
<reference evidence="1" key="1">
    <citation type="submission" date="2007-06" db="EMBL/GenBank/DDBJ databases">
        <authorList>
            <person name="Fulton L."/>
            <person name="Clifton S."/>
            <person name="Fulton B."/>
            <person name="Xu J."/>
            <person name="Minx P."/>
            <person name="Pepin K.H."/>
            <person name="Johnson M."/>
            <person name="Thiruvilangam P."/>
            <person name="Bhonagiri V."/>
            <person name="Nash W.E."/>
            <person name="Mardis E.R."/>
            <person name="Wilson R.K."/>
        </authorList>
    </citation>
    <scope>NUCLEOTIDE SEQUENCE [LARGE SCALE GENOMIC DNA]</scope>
    <source>
        <strain evidence="1">ATCC 8492</strain>
    </source>
</reference>
<dbReference type="RefSeq" id="WP_005825417.1">
    <property type="nucleotide sequence ID" value="NZ_DS362236.1"/>
</dbReference>
<reference evidence="1" key="2">
    <citation type="submission" date="2013-11" db="EMBL/GenBank/DDBJ databases">
        <title>Draft genome sequence of Bacteroides uniformis (ATCC 8492).</title>
        <authorList>
            <person name="Sudarsanam P."/>
            <person name="Ley R."/>
            <person name="Guruge J."/>
            <person name="Turnbaugh P.J."/>
            <person name="Mahowald M."/>
            <person name="Liep D."/>
            <person name="Gordon J."/>
        </authorList>
    </citation>
    <scope>NUCLEOTIDE SEQUENCE</scope>
    <source>
        <strain evidence="1">ATCC 8492</strain>
    </source>
</reference>
<dbReference type="Proteomes" id="UP000004110">
    <property type="component" value="Unassembled WGS sequence"/>
</dbReference>
<keyword evidence="2" id="KW-1185">Reference proteome</keyword>
<name>A0ABC9NG83_BACUC</name>
<dbReference type="AlphaFoldDB" id="A0ABC9NG83"/>
<evidence type="ECO:0000313" key="2">
    <source>
        <dbReference type="Proteomes" id="UP000004110"/>
    </source>
</evidence>
<dbReference type="EMBL" id="AAYH02000035">
    <property type="protein sequence ID" value="EDO55765.1"/>
    <property type="molecule type" value="Genomic_DNA"/>
</dbReference>
<proteinExistence type="predicted"/>
<dbReference type="GeneID" id="99751956"/>